<dbReference type="InterPro" id="IPR013611">
    <property type="entry name" value="Transp-assoc_OB_typ2"/>
</dbReference>
<evidence type="ECO:0000256" key="6">
    <source>
        <dbReference type="ARBA" id="ARBA00022967"/>
    </source>
</evidence>
<dbReference type="PANTHER" id="PTHR42781">
    <property type="entry name" value="SPERMIDINE/PUTRESCINE IMPORT ATP-BINDING PROTEIN POTA"/>
    <property type="match status" value="1"/>
</dbReference>
<dbReference type="InterPro" id="IPR017871">
    <property type="entry name" value="ABC_transporter-like_CS"/>
</dbReference>
<evidence type="ECO:0000259" key="10">
    <source>
        <dbReference type="PROSITE" id="PS50893"/>
    </source>
</evidence>
<gene>
    <name evidence="8 11" type="primary">potA</name>
    <name evidence="11" type="ORF">G3576_07915</name>
</gene>
<evidence type="ECO:0000313" key="12">
    <source>
        <dbReference type="Proteomes" id="UP000475385"/>
    </source>
</evidence>
<dbReference type="FunFam" id="3.40.50.300:FF:000133">
    <property type="entry name" value="Spermidine/putrescine import ATP-binding protein PotA"/>
    <property type="match status" value="1"/>
</dbReference>
<keyword evidence="1 8" id="KW-0813">Transport</keyword>
<keyword evidence="7 8" id="KW-0472">Membrane</keyword>
<dbReference type="Proteomes" id="UP000475385">
    <property type="component" value="Unassembled WGS sequence"/>
</dbReference>
<dbReference type="NCBIfam" id="TIGR01187">
    <property type="entry name" value="potA"/>
    <property type="match status" value="1"/>
</dbReference>
<dbReference type="SMART" id="SM00382">
    <property type="entry name" value="AAA"/>
    <property type="match status" value="1"/>
</dbReference>
<keyword evidence="3" id="KW-0997">Cell inner membrane</keyword>
<comment type="function">
    <text evidence="8">Part of the ABC transporter complex PotABCD involved in spermidine/putrescine import. Responsible for energy coupling to the transport system.</text>
</comment>
<dbReference type="Gene3D" id="3.40.50.300">
    <property type="entry name" value="P-loop containing nucleotide triphosphate hydrolases"/>
    <property type="match status" value="1"/>
</dbReference>
<dbReference type="InterPro" id="IPR005893">
    <property type="entry name" value="PotA-like"/>
</dbReference>
<evidence type="ECO:0000313" key="11">
    <source>
        <dbReference type="EMBL" id="NGM19937.1"/>
    </source>
</evidence>
<evidence type="ECO:0000256" key="5">
    <source>
        <dbReference type="ARBA" id="ARBA00022840"/>
    </source>
</evidence>
<dbReference type="Pfam" id="PF00005">
    <property type="entry name" value="ABC_tran"/>
    <property type="match status" value="1"/>
</dbReference>
<dbReference type="AlphaFoldDB" id="A0A6M1LIC8"/>
<dbReference type="InterPro" id="IPR050093">
    <property type="entry name" value="ABC_SmlMolc_Importer"/>
</dbReference>
<keyword evidence="5 8" id="KW-0067">ATP-binding</keyword>
<dbReference type="SUPFAM" id="SSF50331">
    <property type="entry name" value="MOP-like"/>
    <property type="match status" value="1"/>
</dbReference>
<comment type="similarity">
    <text evidence="8">Belongs to the ABC transporter superfamily. Spermidine/putrescine importer (TC 3.A.1.11.1) family.</text>
</comment>
<dbReference type="Gene3D" id="2.40.50.100">
    <property type="match status" value="1"/>
</dbReference>
<keyword evidence="6 8" id="KW-1278">Translocase</keyword>
<reference evidence="11 12" key="1">
    <citation type="submission" date="2020-03" db="EMBL/GenBank/DDBJ databases">
        <title>Roseomonas stagni sp. nov., isolated from pond water in Japan.</title>
        <authorList>
            <person name="Furuhata K."/>
            <person name="Miyamoto H."/>
            <person name="Goto K."/>
        </authorList>
    </citation>
    <scope>NUCLEOTIDE SEQUENCE [LARGE SCALE GENOMIC DNA]</scope>
    <source>
        <strain evidence="11 12">PeD5</strain>
    </source>
</reference>
<dbReference type="RefSeq" id="WP_164693813.1">
    <property type="nucleotide sequence ID" value="NZ_JAAIKB010000002.1"/>
</dbReference>
<evidence type="ECO:0000256" key="7">
    <source>
        <dbReference type="ARBA" id="ARBA00023136"/>
    </source>
</evidence>
<dbReference type="GO" id="GO:0015417">
    <property type="term" value="F:ABC-type polyamine transporter activity"/>
    <property type="evidence" value="ECO:0007669"/>
    <property type="project" value="UniProtKB-EC"/>
</dbReference>
<proteinExistence type="inferred from homology"/>
<dbReference type="EC" id="7.6.2.11" evidence="8"/>
<keyword evidence="4 8" id="KW-0547">Nucleotide-binding</keyword>
<dbReference type="InterPro" id="IPR027417">
    <property type="entry name" value="P-loop_NTPase"/>
</dbReference>
<evidence type="ECO:0000256" key="2">
    <source>
        <dbReference type="ARBA" id="ARBA00022475"/>
    </source>
</evidence>
<comment type="caution">
    <text evidence="11">The sequence shown here is derived from an EMBL/GenBank/DDBJ whole genome shotgun (WGS) entry which is preliminary data.</text>
</comment>
<dbReference type="GO" id="GO:0015847">
    <property type="term" value="P:putrescine transport"/>
    <property type="evidence" value="ECO:0007669"/>
    <property type="project" value="UniProtKB-ARBA"/>
</dbReference>
<evidence type="ECO:0000256" key="1">
    <source>
        <dbReference type="ARBA" id="ARBA00022448"/>
    </source>
</evidence>
<dbReference type="PANTHER" id="PTHR42781:SF5">
    <property type="entry name" value="PUTRESCINE TRANSPORT ATP-BINDING PROTEIN POTG"/>
    <property type="match status" value="1"/>
</dbReference>
<dbReference type="PROSITE" id="PS00211">
    <property type="entry name" value="ABC_TRANSPORTER_1"/>
    <property type="match status" value="1"/>
</dbReference>
<organism evidence="11 12">
    <name type="scientific">Falsiroseomonas algicola</name>
    <dbReference type="NCBI Taxonomy" id="2716930"/>
    <lineage>
        <taxon>Bacteria</taxon>
        <taxon>Pseudomonadati</taxon>
        <taxon>Pseudomonadota</taxon>
        <taxon>Alphaproteobacteria</taxon>
        <taxon>Acetobacterales</taxon>
        <taxon>Roseomonadaceae</taxon>
        <taxon>Falsiroseomonas</taxon>
    </lineage>
</organism>
<protein>
    <recommendedName>
        <fullName evidence="8">Spermidine/putrescine import ATP-binding protein PotA</fullName>
        <ecNumber evidence="8">7.6.2.11</ecNumber>
    </recommendedName>
</protein>
<dbReference type="GO" id="GO:0043190">
    <property type="term" value="C:ATP-binding cassette (ABC) transporter complex"/>
    <property type="evidence" value="ECO:0007669"/>
    <property type="project" value="InterPro"/>
</dbReference>
<dbReference type="PROSITE" id="PS50893">
    <property type="entry name" value="ABC_TRANSPORTER_2"/>
    <property type="match status" value="1"/>
</dbReference>
<evidence type="ECO:0000256" key="3">
    <source>
        <dbReference type="ARBA" id="ARBA00022519"/>
    </source>
</evidence>
<dbReference type="InterPro" id="IPR003593">
    <property type="entry name" value="AAA+_ATPase"/>
</dbReference>
<dbReference type="GO" id="GO:0005524">
    <property type="term" value="F:ATP binding"/>
    <property type="evidence" value="ECO:0007669"/>
    <property type="project" value="UniProtKB-KW"/>
</dbReference>
<dbReference type="InterPro" id="IPR003439">
    <property type="entry name" value="ABC_transporter-like_ATP-bd"/>
</dbReference>
<comment type="catalytic activity">
    <reaction evidence="8">
        <text>ATP + H2O + polyamine-[polyamine-binding protein]Side 1 = ADP + phosphate + polyamineSide 2 + [polyamine-binding protein]Side 1.</text>
        <dbReference type="EC" id="7.6.2.11"/>
    </reaction>
</comment>
<name>A0A6M1LIC8_9PROT</name>
<evidence type="ECO:0000256" key="8">
    <source>
        <dbReference type="RuleBase" id="RU364083"/>
    </source>
</evidence>
<sequence>MSSTAAEQPKSPVAARPGAAEPWRDPAADPFLRIEGVTKRFEGYVALDAVTLPIYRGELFALLGASGSGKSTLLRCLAGFIEPDAGRIVLDGQDLAGVPPYERPINMMFQSYALFPHMTVAQNIGFGLRQEGASKSVIADRVAEMLALVRMEGFGGRKPAALSGGQKARVALARALAKRPKLLLLDEPLSALDKNLREATQFELVNIQERTGTTFVIVTHDQEEAMTMATRLAVMDRGTLAQVGTPGEVYEFPNSRFTAEFLGTANILEGVVEAADDQATRIGSSELDFDILAEPGALKPVGSRAYVAIRPERMRIERTDAATPLGDNRLVGRVRDIAYFGDFFMYYVVLDNGKEIRVSQPNLRRMTARPVDWEDRVAVTWDAEASMVLPE</sequence>
<keyword evidence="12" id="KW-1185">Reference proteome</keyword>
<feature type="region of interest" description="Disordered" evidence="9">
    <location>
        <begin position="1"/>
        <end position="24"/>
    </location>
</feature>
<dbReference type="Pfam" id="PF08402">
    <property type="entry name" value="TOBE_2"/>
    <property type="match status" value="1"/>
</dbReference>
<keyword evidence="2 8" id="KW-1003">Cell membrane</keyword>
<feature type="domain" description="ABC transporter" evidence="10">
    <location>
        <begin position="32"/>
        <end position="262"/>
    </location>
</feature>
<evidence type="ECO:0000256" key="4">
    <source>
        <dbReference type="ARBA" id="ARBA00022741"/>
    </source>
</evidence>
<dbReference type="InterPro" id="IPR008995">
    <property type="entry name" value="Mo/tungstate-bd_C_term_dom"/>
</dbReference>
<comment type="subunit">
    <text evidence="8">The complex is composed of two ATP-binding proteins (PotA), two transmembrane proteins (PotB and PotC) and a solute-binding protein (PotD).</text>
</comment>
<dbReference type="GO" id="GO:0016887">
    <property type="term" value="F:ATP hydrolysis activity"/>
    <property type="evidence" value="ECO:0007669"/>
    <property type="project" value="InterPro"/>
</dbReference>
<evidence type="ECO:0000256" key="9">
    <source>
        <dbReference type="SAM" id="MobiDB-lite"/>
    </source>
</evidence>
<dbReference type="EMBL" id="JAAIKB010000002">
    <property type="protein sequence ID" value="NGM19937.1"/>
    <property type="molecule type" value="Genomic_DNA"/>
</dbReference>
<dbReference type="SUPFAM" id="SSF52540">
    <property type="entry name" value="P-loop containing nucleoside triphosphate hydrolases"/>
    <property type="match status" value="1"/>
</dbReference>
<accession>A0A6M1LIC8</accession>